<evidence type="ECO:0000313" key="3">
    <source>
        <dbReference type="Proteomes" id="UP000318141"/>
    </source>
</evidence>
<feature type="transmembrane region" description="Helical" evidence="1">
    <location>
        <begin position="96"/>
        <end position="115"/>
    </location>
</feature>
<accession>A0A562BTF5</accession>
<gene>
    <name evidence="2" type="ORF">L602_001400000940</name>
</gene>
<protein>
    <submittedName>
        <fullName evidence="2">Uncharacterized protein DUF2784</fullName>
    </submittedName>
</protein>
<dbReference type="AlphaFoldDB" id="A0A562BTF5"/>
<dbReference type="Proteomes" id="UP000318141">
    <property type="component" value="Unassembled WGS sequence"/>
</dbReference>
<feature type="transmembrane region" description="Helical" evidence="1">
    <location>
        <begin position="6"/>
        <end position="28"/>
    </location>
</feature>
<keyword evidence="3" id="KW-1185">Reference proteome</keyword>
<organism evidence="2 3">
    <name type="scientific">Cupriavidus gilardii J11</name>
    <dbReference type="NCBI Taxonomy" id="936133"/>
    <lineage>
        <taxon>Bacteria</taxon>
        <taxon>Pseudomonadati</taxon>
        <taxon>Pseudomonadota</taxon>
        <taxon>Betaproteobacteria</taxon>
        <taxon>Burkholderiales</taxon>
        <taxon>Burkholderiaceae</taxon>
        <taxon>Cupriavidus</taxon>
    </lineage>
</organism>
<keyword evidence="1" id="KW-0472">Membrane</keyword>
<name>A0A562BTF5_9BURK</name>
<sequence length="126" mass="14117">MAAWLADAVVLVHLLFVAFVVAGGVLLWRWPRVAWVHLPAALWGVTVEWTGWICPLTPLENRLRHAAGEQGYEGGFVERYLLPLLYPEALTRDTQLVLGAAVLVINVACYALWWCRRSGRARPAAR</sequence>
<dbReference type="InterPro" id="IPR021218">
    <property type="entry name" value="DUF2784"/>
</dbReference>
<proteinExistence type="predicted"/>
<comment type="caution">
    <text evidence="2">The sequence shown here is derived from an EMBL/GenBank/DDBJ whole genome shotgun (WGS) entry which is preliminary data.</text>
</comment>
<evidence type="ECO:0000313" key="2">
    <source>
        <dbReference type="EMBL" id="TWG88179.1"/>
    </source>
</evidence>
<evidence type="ECO:0000256" key="1">
    <source>
        <dbReference type="SAM" id="Phobius"/>
    </source>
</evidence>
<dbReference type="EMBL" id="VLJN01000006">
    <property type="protein sequence ID" value="TWG88179.1"/>
    <property type="molecule type" value="Genomic_DNA"/>
</dbReference>
<keyword evidence="1" id="KW-0812">Transmembrane</keyword>
<keyword evidence="1" id="KW-1133">Transmembrane helix</keyword>
<dbReference type="Pfam" id="PF10861">
    <property type="entry name" value="DUF2784"/>
    <property type="match status" value="1"/>
</dbReference>
<reference evidence="2 3" key="1">
    <citation type="submission" date="2019-07" db="EMBL/GenBank/DDBJ databases">
        <title>Genome sequencing of lignin-degrading bacterial isolates.</title>
        <authorList>
            <person name="Gladden J."/>
        </authorList>
    </citation>
    <scope>NUCLEOTIDE SEQUENCE [LARGE SCALE GENOMIC DNA]</scope>
    <source>
        <strain evidence="2 3">J11</strain>
    </source>
</reference>